<keyword evidence="2" id="KW-1185">Reference proteome</keyword>
<proteinExistence type="predicted"/>
<dbReference type="EMBL" id="BKAG01000078">
    <property type="protein sequence ID" value="GEP46228.1"/>
    <property type="molecule type" value="Genomic_DNA"/>
</dbReference>
<comment type="caution">
    <text evidence="1">The sequence shown here is derived from an EMBL/GenBank/DDBJ whole genome shotgun (WGS) entry which is preliminary data.</text>
</comment>
<gene>
    <name evidence="1" type="ORF">BGE01nite_55190</name>
</gene>
<accession>A0A512MHL0</accession>
<protein>
    <submittedName>
        <fullName evidence="1">Uncharacterized protein</fullName>
    </submittedName>
</protein>
<evidence type="ECO:0000313" key="1">
    <source>
        <dbReference type="EMBL" id="GEP46228.1"/>
    </source>
</evidence>
<name>A0A512MHL0_9BACT</name>
<dbReference type="Proteomes" id="UP000321577">
    <property type="component" value="Unassembled WGS sequence"/>
</dbReference>
<organism evidence="1 2">
    <name type="scientific">Brevifollis gellanilyticus</name>
    <dbReference type="NCBI Taxonomy" id="748831"/>
    <lineage>
        <taxon>Bacteria</taxon>
        <taxon>Pseudomonadati</taxon>
        <taxon>Verrucomicrobiota</taxon>
        <taxon>Verrucomicrobiia</taxon>
        <taxon>Verrucomicrobiales</taxon>
        <taxon>Verrucomicrobiaceae</taxon>
    </lineage>
</organism>
<dbReference type="AlphaFoldDB" id="A0A512MHL0"/>
<sequence length="61" mass="6817">MPLPEDMPSRLERSLTKGDLLDASLVKEVIDGLESGKPIKWNLILARQLQLEKEGVDEADD</sequence>
<evidence type="ECO:0000313" key="2">
    <source>
        <dbReference type="Proteomes" id="UP000321577"/>
    </source>
</evidence>
<reference evidence="1 2" key="1">
    <citation type="submission" date="2019-07" db="EMBL/GenBank/DDBJ databases">
        <title>Whole genome shotgun sequence of Brevifollis gellanilyticus NBRC 108608.</title>
        <authorList>
            <person name="Hosoyama A."/>
            <person name="Uohara A."/>
            <person name="Ohji S."/>
            <person name="Ichikawa N."/>
        </authorList>
    </citation>
    <scope>NUCLEOTIDE SEQUENCE [LARGE SCALE GENOMIC DNA]</scope>
    <source>
        <strain evidence="1 2">NBRC 108608</strain>
    </source>
</reference>